<organism evidence="1 2">
    <name type="scientific">Penicillium cosmopolitanum</name>
    <dbReference type="NCBI Taxonomy" id="1131564"/>
    <lineage>
        <taxon>Eukaryota</taxon>
        <taxon>Fungi</taxon>
        <taxon>Dikarya</taxon>
        <taxon>Ascomycota</taxon>
        <taxon>Pezizomycotina</taxon>
        <taxon>Eurotiomycetes</taxon>
        <taxon>Eurotiomycetidae</taxon>
        <taxon>Eurotiales</taxon>
        <taxon>Aspergillaceae</taxon>
        <taxon>Penicillium</taxon>
    </lineage>
</organism>
<name>A0A9W9SH51_9EURO</name>
<evidence type="ECO:0000313" key="1">
    <source>
        <dbReference type="EMBL" id="KAJ5378516.1"/>
    </source>
</evidence>
<accession>A0A9W9SH51</accession>
<proteinExistence type="predicted"/>
<dbReference type="InterPro" id="IPR036770">
    <property type="entry name" value="Ankyrin_rpt-contain_sf"/>
</dbReference>
<reference evidence="1" key="1">
    <citation type="submission" date="2022-12" db="EMBL/GenBank/DDBJ databases">
        <authorList>
            <person name="Petersen C."/>
        </authorList>
    </citation>
    <scope>NUCLEOTIDE SEQUENCE</scope>
    <source>
        <strain evidence="1">IBT 29677</strain>
    </source>
</reference>
<evidence type="ECO:0000313" key="2">
    <source>
        <dbReference type="Proteomes" id="UP001147747"/>
    </source>
</evidence>
<keyword evidence="2" id="KW-1185">Reference proteome</keyword>
<dbReference type="AlphaFoldDB" id="A0A9W9SH51"/>
<dbReference type="SUPFAM" id="SSF48403">
    <property type="entry name" value="Ankyrin repeat"/>
    <property type="match status" value="1"/>
</dbReference>
<dbReference type="EMBL" id="JAPZBU010000011">
    <property type="protein sequence ID" value="KAJ5378516.1"/>
    <property type="molecule type" value="Genomic_DNA"/>
</dbReference>
<reference evidence="1" key="2">
    <citation type="journal article" date="2023" name="IMA Fungus">
        <title>Comparative genomic study of the Penicillium genus elucidates a diverse pangenome and 15 lateral gene transfer events.</title>
        <authorList>
            <person name="Petersen C."/>
            <person name="Sorensen T."/>
            <person name="Nielsen M.R."/>
            <person name="Sondergaard T.E."/>
            <person name="Sorensen J.L."/>
            <person name="Fitzpatrick D.A."/>
            <person name="Frisvad J.C."/>
            <person name="Nielsen K.L."/>
        </authorList>
    </citation>
    <scope>NUCLEOTIDE SEQUENCE</scope>
    <source>
        <strain evidence="1">IBT 29677</strain>
    </source>
</reference>
<comment type="caution">
    <text evidence="1">The sequence shown here is derived from an EMBL/GenBank/DDBJ whole genome shotgun (WGS) entry which is preliminary data.</text>
</comment>
<dbReference type="Gene3D" id="1.25.40.20">
    <property type="entry name" value="Ankyrin repeat-containing domain"/>
    <property type="match status" value="1"/>
</dbReference>
<dbReference type="Proteomes" id="UP001147747">
    <property type="component" value="Unassembled WGS sequence"/>
</dbReference>
<gene>
    <name evidence="1" type="ORF">N7509_011635</name>
</gene>
<sequence>MQRPLPRNLVFKVRFRSASTPISNNLHSTATSDGYVDVLDEGFPCDNTKSTGNHSRRVSLPTSCFDNDSSAESEWVGQIDGLIIDEDSEGSHRDKSRKYVGHCNGKLIRRDQIRAQFRSAMGQLSEEACLLAFSLMDRFGRLKADFKNHPVKKGTGLWSSGLESGDIFLIESLQVEKPCQLFDQGIVLVKTVLEKVRRQTPGFVAIVRPSGAPCDPSKKEVFRLSPKMYSLDSLECFWRELGFRRIGSSAWFGLSLDPKHPCHRLDAAHDFIVPKVPPMTSGISDDEILPRMKAALKCSSDDDSLKILKQLTHDEARDGPHLGSIDTANGDTILHLVAVGTRPNCVRFILDRKKSLLHMRNFHGETPLDALVTKLEEKRTTHRHDAMVKDISDNFAGFSDPDVDCLILLDGSTDLSEANIQRLRYGCSCGQCIYGCLSPRMRVALELVAGIWSEFLCEFIDDGDLWVRQNRVCFTFLSDDVQMHLKNDKCMRNGFRNLCVHFINCLRGNMIPNDHNVQLVLNHAGESPPDSWCFLQRGGSVDAVASMLFQFAMESDELAGDATHSEDQFQLPRCRNDHEFGFVSGLCGYERISPRKSQSARF</sequence>
<dbReference type="GeneID" id="81375252"/>
<dbReference type="OrthoDB" id="508139at2759"/>
<dbReference type="RefSeq" id="XP_056482302.1">
    <property type="nucleotide sequence ID" value="XM_056636272.1"/>
</dbReference>
<protein>
    <submittedName>
        <fullName evidence="1">Uncharacterized protein</fullName>
    </submittedName>
</protein>